<gene>
    <name evidence="1" type="ORF">AVDCRST_MAG05-4624</name>
</gene>
<evidence type="ECO:0000313" key="1">
    <source>
        <dbReference type="EMBL" id="CAA9533348.1"/>
    </source>
</evidence>
<proteinExistence type="predicted"/>
<dbReference type="AlphaFoldDB" id="A0A6J4TW77"/>
<reference evidence="1" key="1">
    <citation type="submission" date="2020-02" db="EMBL/GenBank/DDBJ databases">
        <authorList>
            <person name="Meier V. D."/>
        </authorList>
    </citation>
    <scope>NUCLEOTIDE SEQUENCE</scope>
    <source>
        <strain evidence="1">AVDCRST_MAG05</strain>
    </source>
</reference>
<protein>
    <submittedName>
        <fullName evidence="1">Uncharacterized protein</fullName>
    </submittedName>
</protein>
<organism evidence="1">
    <name type="scientific">uncultured Rubrobacteraceae bacterium</name>
    <dbReference type="NCBI Taxonomy" id="349277"/>
    <lineage>
        <taxon>Bacteria</taxon>
        <taxon>Bacillati</taxon>
        <taxon>Actinomycetota</taxon>
        <taxon>Rubrobacteria</taxon>
        <taxon>Rubrobacterales</taxon>
        <taxon>Rubrobacteraceae</taxon>
        <taxon>environmental samples</taxon>
    </lineage>
</organism>
<name>A0A6J4TW77_9ACTN</name>
<sequence>MGGVRSRGAARAGATPEEQASLLAHAYRYLLFGREDLEAAYDGGVAKVDAADHRT</sequence>
<accession>A0A6J4TW77</accession>
<dbReference type="EMBL" id="CADCVM010000501">
    <property type="protein sequence ID" value="CAA9533348.1"/>
    <property type="molecule type" value="Genomic_DNA"/>
</dbReference>